<feature type="domain" description="Thioesterase" evidence="3">
    <location>
        <begin position="73"/>
        <end position="144"/>
    </location>
</feature>
<evidence type="ECO:0000313" key="4">
    <source>
        <dbReference type="EMBL" id="PLC55900.1"/>
    </source>
</evidence>
<comment type="similarity">
    <text evidence="1">Belongs to the thioesterase PaaI family.</text>
</comment>
<protein>
    <recommendedName>
        <fullName evidence="3">Thioesterase domain-containing protein</fullName>
    </recommendedName>
</protein>
<name>A0A2N4ULL6_9BURK</name>
<evidence type="ECO:0000256" key="1">
    <source>
        <dbReference type="ARBA" id="ARBA00008324"/>
    </source>
</evidence>
<dbReference type="InterPro" id="IPR006683">
    <property type="entry name" value="Thioestr_dom"/>
</dbReference>
<dbReference type="InterPro" id="IPR029069">
    <property type="entry name" value="HotDog_dom_sf"/>
</dbReference>
<dbReference type="PANTHER" id="PTHR21660:SF1">
    <property type="entry name" value="ACYL-COENZYME A THIOESTERASE 13"/>
    <property type="match status" value="1"/>
</dbReference>
<dbReference type="SUPFAM" id="SSF54637">
    <property type="entry name" value="Thioesterase/thiol ester dehydrase-isomerase"/>
    <property type="match status" value="1"/>
</dbReference>
<accession>A0A2N4ULL6</accession>
<proteinExistence type="inferred from homology"/>
<organism evidence="4 5">
    <name type="scientific">Pollutimonas nitritireducens</name>
    <dbReference type="NCBI Taxonomy" id="2045209"/>
    <lineage>
        <taxon>Bacteria</taxon>
        <taxon>Pseudomonadati</taxon>
        <taxon>Pseudomonadota</taxon>
        <taxon>Betaproteobacteria</taxon>
        <taxon>Burkholderiales</taxon>
        <taxon>Alcaligenaceae</taxon>
        <taxon>Pollutimonas</taxon>
    </lineage>
</organism>
<keyword evidence="2" id="KW-0378">Hydrolase</keyword>
<sequence>MPRLTCVRSEADGENFITRDYMVVERQESEIHSENNWAKPNFGAILGFIHEEAPNERAMVRLDVQSEHCNLRGMVHGGVLMSLMDATGLWAGVPKGEAVPSAATVSLNCSFLRGAKRGETTSLRAEALVTKRGRALHFASVSVYGMPQNTLLATGQGIYSWGATSNPSA</sequence>
<dbReference type="GO" id="GO:0047617">
    <property type="term" value="F:fatty acyl-CoA hydrolase activity"/>
    <property type="evidence" value="ECO:0007669"/>
    <property type="project" value="InterPro"/>
</dbReference>
<keyword evidence="5" id="KW-1185">Reference proteome</keyword>
<evidence type="ECO:0000313" key="5">
    <source>
        <dbReference type="Proteomes" id="UP000234328"/>
    </source>
</evidence>
<dbReference type="Gene3D" id="3.10.129.10">
    <property type="entry name" value="Hotdog Thioesterase"/>
    <property type="match status" value="1"/>
</dbReference>
<dbReference type="NCBIfam" id="TIGR00369">
    <property type="entry name" value="unchar_dom_1"/>
    <property type="match status" value="1"/>
</dbReference>
<dbReference type="PANTHER" id="PTHR21660">
    <property type="entry name" value="THIOESTERASE SUPERFAMILY MEMBER-RELATED"/>
    <property type="match status" value="1"/>
</dbReference>
<dbReference type="InterPro" id="IPR039298">
    <property type="entry name" value="ACOT13"/>
</dbReference>
<evidence type="ECO:0000259" key="3">
    <source>
        <dbReference type="Pfam" id="PF03061"/>
    </source>
</evidence>
<evidence type="ECO:0000256" key="2">
    <source>
        <dbReference type="ARBA" id="ARBA00022801"/>
    </source>
</evidence>
<dbReference type="InterPro" id="IPR003736">
    <property type="entry name" value="PAAI_dom"/>
</dbReference>
<dbReference type="Proteomes" id="UP000234328">
    <property type="component" value="Unassembled WGS sequence"/>
</dbReference>
<reference evidence="4 5" key="1">
    <citation type="submission" date="2017-10" db="EMBL/GenBank/DDBJ databases">
        <title>Two draft genome sequences of Pusillimonas sp. strains isolated from a nitrate- and radionuclide-contaminated groundwater in Russia.</title>
        <authorList>
            <person name="Grouzdev D.S."/>
            <person name="Tourova T.P."/>
            <person name="Goeva M.A."/>
            <person name="Babich T.L."/>
            <person name="Sokolova D.S."/>
            <person name="Abdullin R."/>
            <person name="Poltaraus A.B."/>
            <person name="Toshchakov S.V."/>
            <person name="Nazina T.N."/>
        </authorList>
    </citation>
    <scope>NUCLEOTIDE SEQUENCE [LARGE SCALE GENOMIC DNA]</scope>
    <source>
        <strain evidence="4 5">JR1/69-2-13</strain>
    </source>
</reference>
<dbReference type="EMBL" id="PDNV01000001">
    <property type="protein sequence ID" value="PLC55900.1"/>
    <property type="molecule type" value="Genomic_DNA"/>
</dbReference>
<dbReference type="AlphaFoldDB" id="A0A2N4ULL6"/>
<dbReference type="Pfam" id="PF03061">
    <property type="entry name" value="4HBT"/>
    <property type="match status" value="1"/>
</dbReference>
<dbReference type="CDD" id="cd03443">
    <property type="entry name" value="PaaI_thioesterase"/>
    <property type="match status" value="1"/>
</dbReference>
<comment type="caution">
    <text evidence="4">The sequence shown here is derived from an EMBL/GenBank/DDBJ whole genome shotgun (WGS) entry which is preliminary data.</text>
</comment>
<gene>
    <name evidence="4" type="ORF">CR155_02320</name>
</gene>